<evidence type="ECO:0000256" key="1">
    <source>
        <dbReference type="SAM" id="SignalP"/>
    </source>
</evidence>
<dbReference type="EMBL" id="CAJNNV010005368">
    <property type="protein sequence ID" value="CAE8591983.1"/>
    <property type="molecule type" value="Genomic_DNA"/>
</dbReference>
<dbReference type="AlphaFoldDB" id="A0A813DZN9"/>
<organism evidence="2 3">
    <name type="scientific">Polarella glacialis</name>
    <name type="common">Dinoflagellate</name>
    <dbReference type="NCBI Taxonomy" id="89957"/>
    <lineage>
        <taxon>Eukaryota</taxon>
        <taxon>Sar</taxon>
        <taxon>Alveolata</taxon>
        <taxon>Dinophyceae</taxon>
        <taxon>Suessiales</taxon>
        <taxon>Suessiaceae</taxon>
        <taxon>Polarella</taxon>
    </lineage>
</organism>
<sequence>MARADVALLVLALLRASAWELNTEPTTPWGPAWSDTILSYAADFVVCEGPYALCYYAGCESKDVSGDWIQNATTTASCPCEVHDGLYMVMINAILDKDVWRSTREKCPMGTLSCKLPNSAPACDKINKANFIPGAERISTFAFDNLTNKERWPFEKTDCGSGPFAACMTAPCRLSADGKAATCECPVYDGPFQVQASNKCDLGRGKVPSGFRALEAPTAADELYALLPSPDCKRHPKICYQSTKDQLTQLSAEDEVSCVGQKATILKNGSCQDEGFGYSLGMDPVFTTVAIYMQRPGVVPPITDHLERCEKRGKKYSLSGKKALVITTSHRVLGNETCTTCKETGVSSPEMTVPYLIFRDAGMDVAIATIRGGEVPVDSVAKYFTHWDVEFWNDATAIAATKNTKSVDDVDFTSFDLIYMAGGWGASYDLG</sequence>
<dbReference type="Proteomes" id="UP000654075">
    <property type="component" value="Unassembled WGS sequence"/>
</dbReference>
<protein>
    <submittedName>
        <fullName evidence="2">Uncharacterized protein</fullName>
    </submittedName>
</protein>
<dbReference type="InterPro" id="IPR029062">
    <property type="entry name" value="Class_I_gatase-like"/>
</dbReference>
<dbReference type="OrthoDB" id="543156at2759"/>
<feature type="signal peptide" evidence="1">
    <location>
        <begin position="1"/>
        <end position="18"/>
    </location>
</feature>
<reference evidence="2" key="1">
    <citation type="submission" date="2021-02" db="EMBL/GenBank/DDBJ databases">
        <authorList>
            <person name="Dougan E. K."/>
            <person name="Rhodes N."/>
            <person name="Thang M."/>
            <person name="Chan C."/>
        </authorList>
    </citation>
    <scope>NUCLEOTIDE SEQUENCE</scope>
</reference>
<accession>A0A813DZN9</accession>
<keyword evidence="3" id="KW-1185">Reference proteome</keyword>
<proteinExistence type="predicted"/>
<name>A0A813DZN9_POLGL</name>
<evidence type="ECO:0000313" key="2">
    <source>
        <dbReference type="EMBL" id="CAE8591983.1"/>
    </source>
</evidence>
<evidence type="ECO:0000313" key="3">
    <source>
        <dbReference type="Proteomes" id="UP000654075"/>
    </source>
</evidence>
<dbReference type="SUPFAM" id="SSF52317">
    <property type="entry name" value="Class I glutamine amidotransferase-like"/>
    <property type="match status" value="1"/>
</dbReference>
<keyword evidence="1" id="KW-0732">Signal</keyword>
<gene>
    <name evidence="2" type="ORF">PGLA1383_LOCUS10641</name>
</gene>
<comment type="caution">
    <text evidence="2">The sequence shown here is derived from an EMBL/GenBank/DDBJ whole genome shotgun (WGS) entry which is preliminary data.</text>
</comment>
<dbReference type="Gene3D" id="3.40.50.880">
    <property type="match status" value="1"/>
</dbReference>
<feature type="chain" id="PRO_5032313880" evidence="1">
    <location>
        <begin position="19"/>
        <end position="431"/>
    </location>
</feature>